<dbReference type="SUPFAM" id="SSF54928">
    <property type="entry name" value="RNA-binding domain, RBD"/>
    <property type="match status" value="2"/>
</dbReference>
<protein>
    <recommendedName>
        <fullName evidence="5">RRM domain-containing protein</fullName>
    </recommendedName>
</protein>
<dbReference type="InterPro" id="IPR000504">
    <property type="entry name" value="RRM_dom"/>
</dbReference>
<dbReference type="SUPFAM" id="SSF88723">
    <property type="entry name" value="PIN domain-like"/>
    <property type="match status" value="1"/>
</dbReference>
<keyword evidence="1" id="KW-0677">Repeat</keyword>
<feature type="compositionally biased region" description="Basic and acidic residues" evidence="4">
    <location>
        <begin position="865"/>
        <end position="874"/>
    </location>
</feature>
<evidence type="ECO:0000259" key="5">
    <source>
        <dbReference type="PROSITE" id="PS50102"/>
    </source>
</evidence>
<dbReference type="PANTHER" id="PTHR48032:SF6">
    <property type="entry name" value="RNA-BINDING (RRM_RBD_RNP MOTIFS) FAMILY PROTEIN"/>
    <property type="match status" value="1"/>
</dbReference>
<dbReference type="SMART" id="SM00484">
    <property type="entry name" value="XPGI"/>
    <property type="match status" value="1"/>
</dbReference>
<feature type="region of interest" description="Disordered" evidence="4">
    <location>
        <begin position="1"/>
        <end position="93"/>
    </location>
</feature>
<comment type="caution">
    <text evidence="6">The sequence shown here is derived from an EMBL/GenBank/DDBJ whole genome shotgun (WGS) entry which is preliminary data.</text>
</comment>
<name>A0A4Z0A5X9_9AGAM</name>
<keyword evidence="2 3" id="KW-0694">RNA-binding</keyword>
<dbReference type="Pfam" id="PF00076">
    <property type="entry name" value="RRM_1"/>
    <property type="match status" value="2"/>
</dbReference>
<dbReference type="InterPro" id="IPR029060">
    <property type="entry name" value="PIN-like_dom_sf"/>
</dbReference>
<dbReference type="GO" id="GO:0006417">
    <property type="term" value="P:regulation of translation"/>
    <property type="evidence" value="ECO:0007669"/>
    <property type="project" value="TreeGrafter"/>
</dbReference>
<sequence>MAKAADNNEDNLYDGLYGDDFDEDFTLPQSDEPQTEEAPQEKPPVAAEGDAAQSDAPPAADAQTNEPSTSKPAEPAPAPLPAKPSTTGEGPNLSYSAQVAQQFSAYRQTPSQERQGRGYADTMPSDRSVPGQVGAKPGDRPIRPSEMKDEGNYFSEFGKVDACTIVRDPDGKSRGFAFLTFEDPASVNAVMIREHFLDGKAIDPKRAIPREEHLRNTRYFVGGLAPQTTSDSMRAFFSTFGKVVDATVMVDRETGRSKGFGFVTFEDNSNEAQLVGKIGLVLDDKQIEVKTAQPRNQRDQSRASTSGRDFQDRDARPAGGNVPYMGSQQPAADPQQMNMMYQRMMGQMGGGQGFNNMMGGGMPMMGFNPMMGMGMNRFGMGNMGGAAMGAGMTAAAGTGGMAGMAGGMGAMGGMSPMAGGMGGMNAMGGAMAGGVGSMGGMRLGMGPMGGASPGMMAGGAPMGGMNGMGGMGMGMRQGMGMMGARRGGMPSGPGPARAPGEAEAELAYLNSIGVIDAILSDDVDTFLFGATMVIRNPSATLSGNRAHANKNSAGRDDGNHTAVYKSKSITSNSSVQLTRGGMILIGLLSGGDYHQAGLPRCGPSIAHGLAKCGFGDQLLEAVRSKPEDQLTRFFDRWREDVRQELRTNSKGHLGSKKPSLAKAVPDDFPDVEILLSYANPITSENDASAKRTHTRPTWEREPDLGKIAHLCEVHFEWGLKDIIIKRFRTVLWPSAVLRILRRAVLESDKSGNENVHDDPLRTPSKKGKPDRPVVIGTPSKMLAKHFSSMHLKTVDEDDENDEQLILKIHSTRTHAYTDGLLEYRLEIAPAQLVRMSEAGIQGIRKPADTTYDVYASEEEDSDEESTGKKDKEPADPNARLRMWMPACMVDLVHPDLVEEFQQKKKKDKNADENWC</sequence>
<dbReference type="InterPro" id="IPR036279">
    <property type="entry name" value="5-3_exonuclease_C_sf"/>
</dbReference>
<feature type="compositionally biased region" description="Acidic residues" evidence="4">
    <location>
        <begin position="855"/>
        <end position="864"/>
    </location>
</feature>
<gene>
    <name evidence="6" type="ORF">EWM64_g2931</name>
</gene>
<accession>A0A4Z0A5X9</accession>
<dbReference type="SUPFAM" id="SSF47807">
    <property type="entry name" value="5' to 3' exonuclease, C-terminal subdomain"/>
    <property type="match status" value="1"/>
</dbReference>
<dbReference type="GO" id="GO:0008821">
    <property type="term" value="F:crossover junction DNA endonuclease activity"/>
    <property type="evidence" value="ECO:0007669"/>
    <property type="project" value="InterPro"/>
</dbReference>
<dbReference type="InterPro" id="IPR012677">
    <property type="entry name" value="Nucleotide-bd_a/b_plait_sf"/>
</dbReference>
<proteinExistence type="predicted"/>
<feature type="domain" description="RRM" evidence="5">
    <location>
        <begin position="217"/>
        <end position="294"/>
    </location>
</feature>
<dbReference type="SMART" id="SM00360">
    <property type="entry name" value="RRM"/>
    <property type="match status" value="2"/>
</dbReference>
<dbReference type="Gene3D" id="3.40.50.1010">
    <property type="entry name" value="5'-nuclease"/>
    <property type="match status" value="1"/>
</dbReference>
<dbReference type="Pfam" id="PF00867">
    <property type="entry name" value="XPG_I"/>
    <property type="match status" value="1"/>
</dbReference>
<feature type="region of interest" description="Disordered" evidence="4">
    <location>
        <begin position="748"/>
        <end position="774"/>
    </location>
</feature>
<feature type="compositionally biased region" description="Basic and acidic residues" evidence="4">
    <location>
        <begin position="748"/>
        <end position="760"/>
    </location>
</feature>
<organism evidence="6 7">
    <name type="scientific">Hericium alpestre</name>
    <dbReference type="NCBI Taxonomy" id="135208"/>
    <lineage>
        <taxon>Eukaryota</taxon>
        <taxon>Fungi</taxon>
        <taxon>Dikarya</taxon>
        <taxon>Basidiomycota</taxon>
        <taxon>Agaricomycotina</taxon>
        <taxon>Agaricomycetes</taxon>
        <taxon>Russulales</taxon>
        <taxon>Hericiaceae</taxon>
        <taxon>Hericium</taxon>
    </lineage>
</organism>
<feature type="region of interest" description="Disordered" evidence="4">
    <location>
        <begin position="854"/>
        <end position="879"/>
    </location>
</feature>
<dbReference type="Proteomes" id="UP000298061">
    <property type="component" value="Unassembled WGS sequence"/>
</dbReference>
<dbReference type="InterPro" id="IPR006086">
    <property type="entry name" value="XPG-I_dom"/>
</dbReference>
<feature type="region of interest" description="Disordered" evidence="4">
    <location>
        <begin position="107"/>
        <end position="150"/>
    </location>
</feature>
<dbReference type="PANTHER" id="PTHR48032">
    <property type="entry name" value="RNA-BINDING PROTEIN MUSASHI HOMOLOG RBP6"/>
    <property type="match status" value="1"/>
</dbReference>
<dbReference type="Pfam" id="PF18380">
    <property type="entry name" value="GEN1_C"/>
    <property type="match status" value="1"/>
</dbReference>
<evidence type="ECO:0000313" key="6">
    <source>
        <dbReference type="EMBL" id="TFY81078.1"/>
    </source>
</evidence>
<feature type="region of interest" description="Disordered" evidence="4">
    <location>
        <begin position="289"/>
        <end position="332"/>
    </location>
</feature>
<dbReference type="CDD" id="cd09906">
    <property type="entry name" value="H3TH_YEN1"/>
    <property type="match status" value="1"/>
</dbReference>
<evidence type="ECO:0000256" key="3">
    <source>
        <dbReference type="PROSITE-ProRule" id="PRU00176"/>
    </source>
</evidence>
<dbReference type="InterPro" id="IPR035979">
    <property type="entry name" value="RBD_domain_sf"/>
</dbReference>
<feature type="compositionally biased region" description="Low complexity" evidence="4">
    <location>
        <begin position="50"/>
        <end position="63"/>
    </location>
</feature>
<reference evidence="6 7" key="1">
    <citation type="submission" date="2019-02" db="EMBL/GenBank/DDBJ databases">
        <title>Genome sequencing of the rare red list fungi Hericium alpestre (H. flagellum).</title>
        <authorList>
            <person name="Buettner E."/>
            <person name="Kellner H."/>
        </authorList>
    </citation>
    <scope>NUCLEOTIDE SEQUENCE [LARGE SCALE GENOMIC DNA]</scope>
    <source>
        <strain evidence="6 7">DSM 108284</strain>
    </source>
</reference>
<dbReference type="AlphaFoldDB" id="A0A4Z0A5X9"/>
<feature type="compositionally biased region" description="Acidic residues" evidence="4">
    <location>
        <begin position="7"/>
        <end position="25"/>
    </location>
</feature>
<dbReference type="OrthoDB" id="2959108at2759"/>
<dbReference type="InterPro" id="IPR041177">
    <property type="entry name" value="GEN1_C"/>
</dbReference>
<dbReference type="GO" id="GO:0003729">
    <property type="term" value="F:mRNA binding"/>
    <property type="evidence" value="ECO:0007669"/>
    <property type="project" value="TreeGrafter"/>
</dbReference>
<dbReference type="InterPro" id="IPR037316">
    <property type="entry name" value="Yen1_H3TH"/>
</dbReference>
<evidence type="ECO:0000256" key="1">
    <source>
        <dbReference type="ARBA" id="ARBA00022737"/>
    </source>
</evidence>
<feature type="compositionally biased region" description="Basic and acidic residues" evidence="4">
    <location>
        <begin position="137"/>
        <end position="150"/>
    </location>
</feature>
<feature type="domain" description="RRM" evidence="5">
    <location>
        <begin position="152"/>
        <end position="209"/>
    </location>
</feature>
<keyword evidence="7" id="KW-1185">Reference proteome</keyword>
<dbReference type="PROSITE" id="PS50102">
    <property type="entry name" value="RRM"/>
    <property type="match status" value="2"/>
</dbReference>
<evidence type="ECO:0000256" key="2">
    <source>
        <dbReference type="ARBA" id="ARBA00022884"/>
    </source>
</evidence>
<dbReference type="Gene3D" id="3.30.70.330">
    <property type="match status" value="2"/>
</dbReference>
<evidence type="ECO:0000313" key="7">
    <source>
        <dbReference type="Proteomes" id="UP000298061"/>
    </source>
</evidence>
<dbReference type="EMBL" id="SFCI01000252">
    <property type="protein sequence ID" value="TFY81078.1"/>
    <property type="molecule type" value="Genomic_DNA"/>
</dbReference>
<dbReference type="STRING" id="135208.A0A4Z0A5X9"/>
<evidence type="ECO:0000256" key="4">
    <source>
        <dbReference type="SAM" id="MobiDB-lite"/>
    </source>
</evidence>